<protein>
    <recommendedName>
        <fullName evidence="3">Nudix hydrolase domain-containing protein</fullName>
    </recommendedName>
</protein>
<dbReference type="Gene3D" id="3.90.79.10">
    <property type="entry name" value="Nucleoside Triphosphate Pyrophosphohydrolase"/>
    <property type="match status" value="1"/>
</dbReference>
<dbReference type="InterPro" id="IPR020084">
    <property type="entry name" value="NUDIX_hydrolase_CS"/>
</dbReference>
<dbReference type="InterPro" id="IPR000086">
    <property type="entry name" value="NUDIX_hydrolase_dom"/>
</dbReference>
<gene>
    <name evidence="4" type="ORF">ACHAWU_010119</name>
</gene>
<dbReference type="GO" id="GO:0016787">
    <property type="term" value="F:hydrolase activity"/>
    <property type="evidence" value="ECO:0007669"/>
    <property type="project" value="UniProtKB-KW"/>
</dbReference>
<dbReference type="EMBL" id="JALLBG020000144">
    <property type="protein sequence ID" value="KAL3761942.1"/>
    <property type="molecule type" value="Genomic_DNA"/>
</dbReference>
<proteinExistence type="predicted"/>
<sequence length="255" mass="27991">MNVSTSSRRKYSSHGYPKTLIVLALLTIIVVLGIFVNFLPDKVSLITQSKAGSCLHGTEHKWHGGHPAQDQPGSCWCGGDTYCMCTPSVAVDIVMYSKTNDDAYNVWVVRRADTGQLATIGGFVNVGETTESAVLRETEEETGIIITLEQAKSAMTLIGVYSDPRRDNRRHIVSIAYALEFIPGTNNEPKAGDDAKEVVSVPLDEIGIKYKGEDWYADHQTILLDFKEQIAKDVLVAREGELYQDVARSTCSSTS</sequence>
<evidence type="ECO:0000256" key="2">
    <source>
        <dbReference type="SAM" id="Phobius"/>
    </source>
</evidence>
<keyword evidence="1" id="KW-0378">Hydrolase</keyword>
<evidence type="ECO:0000259" key="3">
    <source>
        <dbReference type="PROSITE" id="PS51462"/>
    </source>
</evidence>
<accession>A0ABD3MEB3</accession>
<dbReference type="PANTHER" id="PTHR43736">
    <property type="entry name" value="ADP-RIBOSE PYROPHOSPHATASE"/>
    <property type="match status" value="1"/>
</dbReference>
<keyword evidence="2" id="KW-0472">Membrane</keyword>
<name>A0ABD3MEB3_9STRA</name>
<feature type="transmembrane region" description="Helical" evidence="2">
    <location>
        <begin position="20"/>
        <end position="39"/>
    </location>
</feature>
<keyword evidence="5" id="KW-1185">Reference proteome</keyword>
<dbReference type="PANTHER" id="PTHR43736:SF5">
    <property type="entry name" value="NUDIX HYDROLASE DOMAIN-CONTAINING PROTEIN"/>
    <property type="match status" value="1"/>
</dbReference>
<keyword evidence="2" id="KW-0812">Transmembrane</keyword>
<reference evidence="4 5" key="1">
    <citation type="submission" date="2024-10" db="EMBL/GenBank/DDBJ databases">
        <title>Updated reference genomes for cyclostephanoid diatoms.</title>
        <authorList>
            <person name="Roberts W.R."/>
            <person name="Alverson A.J."/>
        </authorList>
    </citation>
    <scope>NUCLEOTIDE SEQUENCE [LARGE SCALE GENOMIC DNA]</scope>
    <source>
        <strain evidence="4 5">AJA232-27</strain>
    </source>
</reference>
<dbReference type="InterPro" id="IPR015797">
    <property type="entry name" value="NUDIX_hydrolase-like_dom_sf"/>
</dbReference>
<evidence type="ECO:0000256" key="1">
    <source>
        <dbReference type="ARBA" id="ARBA00022801"/>
    </source>
</evidence>
<dbReference type="AlphaFoldDB" id="A0ABD3MEB3"/>
<evidence type="ECO:0000313" key="4">
    <source>
        <dbReference type="EMBL" id="KAL3761942.1"/>
    </source>
</evidence>
<organism evidence="4 5">
    <name type="scientific">Discostella pseudostelligera</name>
    <dbReference type="NCBI Taxonomy" id="259834"/>
    <lineage>
        <taxon>Eukaryota</taxon>
        <taxon>Sar</taxon>
        <taxon>Stramenopiles</taxon>
        <taxon>Ochrophyta</taxon>
        <taxon>Bacillariophyta</taxon>
        <taxon>Coscinodiscophyceae</taxon>
        <taxon>Thalassiosirophycidae</taxon>
        <taxon>Stephanodiscales</taxon>
        <taxon>Stephanodiscaceae</taxon>
        <taxon>Discostella</taxon>
    </lineage>
</organism>
<dbReference type="SUPFAM" id="SSF55811">
    <property type="entry name" value="Nudix"/>
    <property type="match status" value="1"/>
</dbReference>
<feature type="domain" description="Nudix hydrolase" evidence="3">
    <location>
        <begin position="86"/>
        <end position="223"/>
    </location>
</feature>
<dbReference type="PROSITE" id="PS00893">
    <property type="entry name" value="NUDIX_BOX"/>
    <property type="match status" value="1"/>
</dbReference>
<evidence type="ECO:0000313" key="5">
    <source>
        <dbReference type="Proteomes" id="UP001530293"/>
    </source>
</evidence>
<dbReference type="Pfam" id="PF00293">
    <property type="entry name" value="NUDIX"/>
    <property type="match status" value="1"/>
</dbReference>
<dbReference type="PROSITE" id="PS51462">
    <property type="entry name" value="NUDIX"/>
    <property type="match status" value="1"/>
</dbReference>
<comment type="caution">
    <text evidence="4">The sequence shown here is derived from an EMBL/GenBank/DDBJ whole genome shotgun (WGS) entry which is preliminary data.</text>
</comment>
<dbReference type="Proteomes" id="UP001530293">
    <property type="component" value="Unassembled WGS sequence"/>
</dbReference>
<keyword evidence="2" id="KW-1133">Transmembrane helix</keyword>
<dbReference type="CDD" id="cd18873">
    <property type="entry name" value="NUDIX_NadM_like"/>
    <property type="match status" value="1"/>
</dbReference>